<evidence type="ECO:0000313" key="1">
    <source>
        <dbReference type="EMBL" id="CAD9810816.1"/>
    </source>
</evidence>
<reference evidence="1" key="1">
    <citation type="submission" date="2021-01" db="EMBL/GenBank/DDBJ databases">
        <authorList>
            <person name="Corre E."/>
            <person name="Pelletier E."/>
            <person name="Niang G."/>
            <person name="Scheremetjew M."/>
            <person name="Finn R."/>
            <person name="Kale V."/>
            <person name="Holt S."/>
            <person name="Cochrane G."/>
            <person name="Meng A."/>
            <person name="Brown T."/>
            <person name="Cohen L."/>
        </authorList>
    </citation>
    <scope>NUCLEOTIDE SEQUENCE</scope>
    <source>
        <strain evidence="1">CCMP2084</strain>
    </source>
</reference>
<organism evidence="1">
    <name type="scientific">Attheya septentrionalis</name>
    <dbReference type="NCBI Taxonomy" id="420275"/>
    <lineage>
        <taxon>Eukaryota</taxon>
        <taxon>Sar</taxon>
        <taxon>Stramenopiles</taxon>
        <taxon>Ochrophyta</taxon>
        <taxon>Bacillariophyta</taxon>
        <taxon>Coscinodiscophyceae</taxon>
        <taxon>Chaetocerotophycidae</taxon>
        <taxon>Chaetocerotales</taxon>
        <taxon>Attheyaceae</taxon>
        <taxon>Attheya</taxon>
    </lineage>
</organism>
<accession>A0A7S2U7U0</accession>
<proteinExistence type="predicted"/>
<dbReference type="EMBL" id="HBHQ01003973">
    <property type="protein sequence ID" value="CAD9810816.1"/>
    <property type="molecule type" value="Transcribed_RNA"/>
</dbReference>
<sequence length="134" mass="14038">MNDITAIGLVTMMIIPAVKVAVASAAVLGTTIPVVMVSLLRRVSGSIGIAEPTAAMLRTENSATECPLFRHFPALADKLAWRSLGAVKTPIHTCRFPSSSGDSDSDSDGGAEPLEFLVKREDLISPLYGGNKVG</sequence>
<gene>
    <name evidence="1" type="ORF">ASEP1449_LOCUS2640</name>
</gene>
<name>A0A7S2U7U0_9STRA</name>
<protein>
    <submittedName>
        <fullName evidence="1">Uncharacterized protein</fullName>
    </submittedName>
</protein>
<dbReference type="AlphaFoldDB" id="A0A7S2U7U0"/>